<dbReference type="AlphaFoldDB" id="A0ABC8RGD8"/>
<evidence type="ECO:0008006" key="4">
    <source>
        <dbReference type="Google" id="ProtNLM"/>
    </source>
</evidence>
<dbReference type="EMBL" id="CAUOFW020002462">
    <property type="protein sequence ID" value="CAK9153878.1"/>
    <property type="molecule type" value="Genomic_DNA"/>
</dbReference>
<keyword evidence="3" id="KW-1185">Reference proteome</keyword>
<name>A0ABC8RGD8_9AQUA</name>
<comment type="caution">
    <text evidence="1">The sequence shown here is derived from an EMBL/GenBank/DDBJ whole genome shotgun (WGS) entry which is preliminary data.</text>
</comment>
<evidence type="ECO:0000313" key="2">
    <source>
        <dbReference type="EMBL" id="CAK9153878.1"/>
    </source>
</evidence>
<organism evidence="1 3">
    <name type="scientific">Ilex paraguariensis</name>
    <name type="common">yerba mate</name>
    <dbReference type="NCBI Taxonomy" id="185542"/>
    <lineage>
        <taxon>Eukaryota</taxon>
        <taxon>Viridiplantae</taxon>
        <taxon>Streptophyta</taxon>
        <taxon>Embryophyta</taxon>
        <taxon>Tracheophyta</taxon>
        <taxon>Spermatophyta</taxon>
        <taxon>Magnoliopsida</taxon>
        <taxon>eudicotyledons</taxon>
        <taxon>Gunneridae</taxon>
        <taxon>Pentapetalae</taxon>
        <taxon>asterids</taxon>
        <taxon>campanulids</taxon>
        <taxon>Aquifoliales</taxon>
        <taxon>Aquifoliaceae</taxon>
        <taxon>Ilex</taxon>
    </lineage>
</organism>
<reference evidence="1 3" key="1">
    <citation type="submission" date="2024-02" db="EMBL/GenBank/DDBJ databases">
        <authorList>
            <person name="Vignale AGUSTIN F."/>
            <person name="Sosa J E."/>
            <person name="Modenutti C."/>
        </authorList>
    </citation>
    <scope>NUCLEOTIDE SEQUENCE [LARGE SCALE GENOMIC DNA]</scope>
</reference>
<sequence>MAQHPEQVEQTTSTFTMVPQMTFMVSSFAEAMLIPVTVRPVSPKREKRLEDNASRIKQRLYGTTCACYATVISIFFGRNETLPRVFMWNINGNLTLGSSDPENSGMRFFITSLIYNTRPANKMYIPDELPLENVGIGMEWYSVLEI</sequence>
<dbReference type="EMBL" id="CAUOFW020001236">
    <property type="protein sequence ID" value="CAK9142620.1"/>
    <property type="molecule type" value="Genomic_DNA"/>
</dbReference>
<dbReference type="Proteomes" id="UP001642360">
    <property type="component" value="Unassembled WGS sequence"/>
</dbReference>
<evidence type="ECO:0000313" key="3">
    <source>
        <dbReference type="Proteomes" id="UP001642360"/>
    </source>
</evidence>
<proteinExistence type="predicted"/>
<protein>
    <recommendedName>
        <fullName evidence="4">Fungal-type protein kinase domain-containing protein</fullName>
    </recommendedName>
</protein>
<accession>A0ABC8RGD8</accession>
<evidence type="ECO:0000313" key="1">
    <source>
        <dbReference type="EMBL" id="CAK9142620.1"/>
    </source>
</evidence>
<gene>
    <name evidence="1" type="ORF">ILEXP_LOCUS10299</name>
    <name evidence="2" type="ORF">ILEXP_LOCUS22181</name>
</gene>